<proteinExistence type="predicted"/>
<evidence type="ECO:0000256" key="1">
    <source>
        <dbReference type="SAM" id="MobiDB-lite"/>
    </source>
</evidence>
<sequence length="89" mass="10041">MRSRQLRREKKQRSDRSAPGRLQDQCGPAWEASWFSLRGGLDGGGAPRSWTQPGADGGYFILEYNIWRGPEEVQGYSPDETRVDGLVDK</sequence>
<dbReference type="Proteomes" id="UP001066276">
    <property type="component" value="Chromosome 6"/>
</dbReference>
<name>A0AAV7Q3J8_PLEWA</name>
<accession>A0AAV7Q3J8</accession>
<keyword evidence="3" id="KW-1185">Reference proteome</keyword>
<comment type="caution">
    <text evidence="2">The sequence shown here is derived from an EMBL/GenBank/DDBJ whole genome shotgun (WGS) entry which is preliminary data.</text>
</comment>
<evidence type="ECO:0000313" key="2">
    <source>
        <dbReference type="EMBL" id="KAJ1135141.1"/>
    </source>
</evidence>
<dbReference type="AlphaFoldDB" id="A0AAV7Q3J8"/>
<feature type="region of interest" description="Disordered" evidence="1">
    <location>
        <begin position="1"/>
        <end position="24"/>
    </location>
</feature>
<feature type="compositionally biased region" description="Basic residues" evidence="1">
    <location>
        <begin position="1"/>
        <end position="11"/>
    </location>
</feature>
<protein>
    <submittedName>
        <fullName evidence="2">Uncharacterized protein</fullName>
    </submittedName>
</protein>
<organism evidence="2 3">
    <name type="scientific">Pleurodeles waltl</name>
    <name type="common">Iberian ribbed newt</name>
    <dbReference type="NCBI Taxonomy" id="8319"/>
    <lineage>
        <taxon>Eukaryota</taxon>
        <taxon>Metazoa</taxon>
        <taxon>Chordata</taxon>
        <taxon>Craniata</taxon>
        <taxon>Vertebrata</taxon>
        <taxon>Euteleostomi</taxon>
        <taxon>Amphibia</taxon>
        <taxon>Batrachia</taxon>
        <taxon>Caudata</taxon>
        <taxon>Salamandroidea</taxon>
        <taxon>Salamandridae</taxon>
        <taxon>Pleurodelinae</taxon>
        <taxon>Pleurodeles</taxon>
    </lineage>
</organism>
<reference evidence="2" key="1">
    <citation type="journal article" date="2022" name="bioRxiv">
        <title>Sequencing and chromosome-scale assembly of the giantPleurodeles waltlgenome.</title>
        <authorList>
            <person name="Brown T."/>
            <person name="Elewa A."/>
            <person name="Iarovenko S."/>
            <person name="Subramanian E."/>
            <person name="Araus A.J."/>
            <person name="Petzold A."/>
            <person name="Susuki M."/>
            <person name="Suzuki K.-i.T."/>
            <person name="Hayashi T."/>
            <person name="Toyoda A."/>
            <person name="Oliveira C."/>
            <person name="Osipova E."/>
            <person name="Leigh N.D."/>
            <person name="Simon A."/>
            <person name="Yun M.H."/>
        </authorList>
    </citation>
    <scope>NUCLEOTIDE SEQUENCE</scope>
    <source>
        <strain evidence="2">20211129_DDA</strain>
        <tissue evidence="2">Liver</tissue>
    </source>
</reference>
<evidence type="ECO:0000313" key="3">
    <source>
        <dbReference type="Proteomes" id="UP001066276"/>
    </source>
</evidence>
<dbReference type="EMBL" id="JANPWB010000010">
    <property type="protein sequence ID" value="KAJ1135141.1"/>
    <property type="molecule type" value="Genomic_DNA"/>
</dbReference>
<gene>
    <name evidence="2" type="ORF">NDU88_001586</name>
</gene>